<protein>
    <recommendedName>
        <fullName evidence="3">Aspartyl-phosphate phosphatase Spo0E family protein</fullName>
    </recommendedName>
</protein>
<evidence type="ECO:0000313" key="2">
    <source>
        <dbReference type="Proteomes" id="UP001237207"/>
    </source>
</evidence>
<reference evidence="1" key="1">
    <citation type="submission" date="2023-07" db="EMBL/GenBank/DDBJ databases">
        <title>Genomic Encyclopedia of Type Strains, Phase IV (KMG-IV): sequencing the most valuable type-strain genomes for metagenomic binning, comparative biology and taxonomic classification.</title>
        <authorList>
            <person name="Goeker M."/>
        </authorList>
    </citation>
    <scope>NUCLEOTIDE SEQUENCE</scope>
    <source>
        <strain evidence="1">DSM 23947</strain>
    </source>
</reference>
<proteinExistence type="predicted"/>
<accession>A0AAJ1WK80</accession>
<dbReference type="PANTHER" id="PTHR41263:SF1">
    <property type="entry name" value="ASPARTYL-PHOSPHATE PHOSPHATASE YISI"/>
    <property type="match status" value="1"/>
</dbReference>
<sequence>MKYSIDEKQELLEKIQTKREEMTYYGQRLGLGASETIRCSQELDQLLNKYQAMQQSFFRFVKRNGESRVMSFVIMERKVLTESGK</sequence>
<dbReference type="InterPro" id="IPR053028">
    <property type="entry name" value="Spo0E-like_phosphatase"/>
</dbReference>
<evidence type="ECO:0000313" key="1">
    <source>
        <dbReference type="EMBL" id="MDQ0214846.1"/>
    </source>
</evidence>
<dbReference type="Gene3D" id="4.10.280.10">
    <property type="entry name" value="Helix-loop-helix DNA-binding domain"/>
    <property type="match status" value="1"/>
</dbReference>
<dbReference type="AlphaFoldDB" id="A0AAJ1WK80"/>
<dbReference type="GO" id="GO:0043937">
    <property type="term" value="P:regulation of sporulation"/>
    <property type="evidence" value="ECO:0007669"/>
    <property type="project" value="InterPro"/>
</dbReference>
<dbReference type="RefSeq" id="WP_307256837.1">
    <property type="nucleotide sequence ID" value="NZ_JAUSUC010000011.1"/>
</dbReference>
<dbReference type="Proteomes" id="UP001237207">
    <property type="component" value="Unassembled WGS sequence"/>
</dbReference>
<gene>
    <name evidence="1" type="ORF">J2S13_001243</name>
</gene>
<dbReference type="InterPro" id="IPR018540">
    <property type="entry name" value="Spo0E-like"/>
</dbReference>
<dbReference type="EMBL" id="JAUSUC010000011">
    <property type="protein sequence ID" value="MDQ0214846.1"/>
    <property type="molecule type" value="Genomic_DNA"/>
</dbReference>
<dbReference type="InterPro" id="IPR036638">
    <property type="entry name" value="HLH_DNA-bd_sf"/>
</dbReference>
<dbReference type="PANTHER" id="PTHR41263">
    <property type="entry name" value="ASPARTYL-PHOSPHATE PHOSPHATASE YISI"/>
    <property type="match status" value="1"/>
</dbReference>
<dbReference type="InterPro" id="IPR037208">
    <property type="entry name" value="Spo0E-like_sf"/>
</dbReference>
<evidence type="ECO:0008006" key="3">
    <source>
        <dbReference type="Google" id="ProtNLM"/>
    </source>
</evidence>
<name>A0AAJ1WK80_9BACI</name>
<dbReference type="GO" id="GO:0046983">
    <property type="term" value="F:protein dimerization activity"/>
    <property type="evidence" value="ECO:0007669"/>
    <property type="project" value="InterPro"/>
</dbReference>
<comment type="caution">
    <text evidence="1">The sequence shown here is derived from an EMBL/GenBank/DDBJ whole genome shotgun (WGS) entry which is preliminary data.</text>
</comment>
<organism evidence="1 2">
    <name type="scientific">Oikeobacillus pervagus</name>
    <dbReference type="NCBI Taxonomy" id="1325931"/>
    <lineage>
        <taxon>Bacteria</taxon>
        <taxon>Bacillati</taxon>
        <taxon>Bacillota</taxon>
        <taxon>Bacilli</taxon>
        <taxon>Bacillales</taxon>
        <taxon>Bacillaceae</taxon>
        <taxon>Oikeobacillus</taxon>
    </lineage>
</organism>
<dbReference type="Pfam" id="PF09388">
    <property type="entry name" value="SpoOE-like"/>
    <property type="match status" value="1"/>
</dbReference>
<dbReference type="SUPFAM" id="SSF140500">
    <property type="entry name" value="BAS1536-like"/>
    <property type="match status" value="1"/>
</dbReference>
<keyword evidence="2" id="KW-1185">Reference proteome</keyword>